<comment type="caution">
    <text evidence="2">The sequence shown here is derived from an EMBL/GenBank/DDBJ whole genome shotgun (WGS) entry which is preliminary data.</text>
</comment>
<sequence length="127" mass="13727">MKESRDAIGHAALICFNLLLGASNCRSSISTQGRGGGETGSSVSFPSPCLVDFANGACYKQVIATPTIVKWTERGTGVSVIRPEIYRDFHCRRSLIRVTAGRALKAAAARQVYKRKHTDDETQTLPG</sequence>
<feature type="signal peptide" evidence="1">
    <location>
        <begin position="1"/>
        <end position="27"/>
    </location>
</feature>
<reference evidence="2 3" key="1">
    <citation type="journal article" date="2021" name="Elife">
        <title>Chloroplast acquisition without the gene transfer in kleptoplastic sea slugs, Plakobranchus ocellatus.</title>
        <authorList>
            <person name="Maeda T."/>
            <person name="Takahashi S."/>
            <person name="Yoshida T."/>
            <person name="Shimamura S."/>
            <person name="Takaki Y."/>
            <person name="Nagai Y."/>
            <person name="Toyoda A."/>
            <person name="Suzuki Y."/>
            <person name="Arimoto A."/>
            <person name="Ishii H."/>
            <person name="Satoh N."/>
            <person name="Nishiyama T."/>
            <person name="Hasebe M."/>
            <person name="Maruyama T."/>
            <person name="Minagawa J."/>
            <person name="Obokata J."/>
            <person name="Shigenobu S."/>
        </authorList>
    </citation>
    <scope>NUCLEOTIDE SEQUENCE [LARGE SCALE GENOMIC DNA]</scope>
</reference>
<evidence type="ECO:0000313" key="3">
    <source>
        <dbReference type="Proteomes" id="UP000735302"/>
    </source>
</evidence>
<dbReference type="AlphaFoldDB" id="A0AAV3ZSU6"/>
<dbReference type="Proteomes" id="UP000735302">
    <property type="component" value="Unassembled WGS sequence"/>
</dbReference>
<keyword evidence="3" id="KW-1185">Reference proteome</keyword>
<gene>
    <name evidence="2" type="ORF">PoB_002491900</name>
</gene>
<evidence type="ECO:0000256" key="1">
    <source>
        <dbReference type="SAM" id="SignalP"/>
    </source>
</evidence>
<keyword evidence="1" id="KW-0732">Signal</keyword>
<evidence type="ECO:0008006" key="4">
    <source>
        <dbReference type="Google" id="ProtNLM"/>
    </source>
</evidence>
<dbReference type="EMBL" id="BLXT01002845">
    <property type="protein sequence ID" value="GFN98413.1"/>
    <property type="molecule type" value="Genomic_DNA"/>
</dbReference>
<evidence type="ECO:0000313" key="2">
    <source>
        <dbReference type="EMBL" id="GFN98413.1"/>
    </source>
</evidence>
<feature type="chain" id="PRO_5043315684" description="Secreted protein" evidence="1">
    <location>
        <begin position="28"/>
        <end position="127"/>
    </location>
</feature>
<name>A0AAV3ZSU6_9GAST</name>
<organism evidence="2 3">
    <name type="scientific">Plakobranchus ocellatus</name>
    <dbReference type="NCBI Taxonomy" id="259542"/>
    <lineage>
        <taxon>Eukaryota</taxon>
        <taxon>Metazoa</taxon>
        <taxon>Spiralia</taxon>
        <taxon>Lophotrochozoa</taxon>
        <taxon>Mollusca</taxon>
        <taxon>Gastropoda</taxon>
        <taxon>Heterobranchia</taxon>
        <taxon>Euthyneura</taxon>
        <taxon>Panpulmonata</taxon>
        <taxon>Sacoglossa</taxon>
        <taxon>Placobranchoidea</taxon>
        <taxon>Plakobranchidae</taxon>
        <taxon>Plakobranchus</taxon>
    </lineage>
</organism>
<accession>A0AAV3ZSU6</accession>
<protein>
    <recommendedName>
        <fullName evidence="4">Secreted protein</fullName>
    </recommendedName>
</protein>
<proteinExistence type="predicted"/>